<dbReference type="GO" id="GO:0008757">
    <property type="term" value="F:S-adenosylmethionine-dependent methyltransferase activity"/>
    <property type="evidence" value="ECO:0007669"/>
    <property type="project" value="InterPro"/>
</dbReference>
<sequence length="266" mass="30299">MKMERKDKKNEEIKNRHKRRIKEHWNTDALAYQKRQKLSTDYVHYGPSCPTEEDLNLLDEVQGKKIIELGCGGGQCSIAFAKRGAKCTGIDLSDEQIKFAKNLAKKNDVIVNFIQGDIENLSIFDDECMDIAFSAYAFDWVQNLDEVFKEVSRILNQTGILLFSMGHPFYICLGDSPNPDDLKLKLSYFQRDILEKDGNTGLTINYILPTIGDIINTLISTGFCIEKIVEPEPVEEKFMEGTSTDYYPVEVLKKVPATIIVKARKK</sequence>
<reference evidence="2" key="1">
    <citation type="journal article" date="2015" name="Nature">
        <title>Complex archaea that bridge the gap between prokaryotes and eukaryotes.</title>
        <authorList>
            <person name="Spang A."/>
            <person name="Saw J.H."/>
            <person name="Jorgensen S.L."/>
            <person name="Zaremba-Niedzwiedzka K."/>
            <person name="Martijn J."/>
            <person name="Lind A.E."/>
            <person name="van Eijk R."/>
            <person name="Schleper C."/>
            <person name="Guy L."/>
            <person name="Ettema T.J."/>
        </authorList>
    </citation>
    <scope>NUCLEOTIDE SEQUENCE</scope>
</reference>
<dbReference type="CDD" id="cd02440">
    <property type="entry name" value="AdoMet_MTases"/>
    <property type="match status" value="1"/>
</dbReference>
<name>A0A0F9MCQ3_9ZZZZ</name>
<organism evidence="2">
    <name type="scientific">marine sediment metagenome</name>
    <dbReference type="NCBI Taxonomy" id="412755"/>
    <lineage>
        <taxon>unclassified sequences</taxon>
        <taxon>metagenomes</taxon>
        <taxon>ecological metagenomes</taxon>
    </lineage>
</organism>
<dbReference type="PANTHER" id="PTHR43861">
    <property type="entry name" value="TRANS-ACONITATE 2-METHYLTRANSFERASE-RELATED"/>
    <property type="match status" value="1"/>
</dbReference>
<dbReference type="InterPro" id="IPR029063">
    <property type="entry name" value="SAM-dependent_MTases_sf"/>
</dbReference>
<dbReference type="Pfam" id="PF08241">
    <property type="entry name" value="Methyltransf_11"/>
    <property type="match status" value="1"/>
</dbReference>
<dbReference type="PANTHER" id="PTHR43861:SF1">
    <property type="entry name" value="TRANS-ACONITATE 2-METHYLTRANSFERASE"/>
    <property type="match status" value="1"/>
</dbReference>
<comment type="caution">
    <text evidence="2">The sequence shown here is derived from an EMBL/GenBank/DDBJ whole genome shotgun (WGS) entry which is preliminary data.</text>
</comment>
<evidence type="ECO:0000259" key="1">
    <source>
        <dbReference type="Pfam" id="PF08241"/>
    </source>
</evidence>
<evidence type="ECO:0000313" key="2">
    <source>
        <dbReference type="EMBL" id="KKN05165.1"/>
    </source>
</evidence>
<proteinExistence type="predicted"/>
<gene>
    <name evidence="2" type="ORF">LCGC14_1090060</name>
</gene>
<dbReference type="Gene3D" id="3.40.50.150">
    <property type="entry name" value="Vaccinia Virus protein VP39"/>
    <property type="match status" value="1"/>
</dbReference>
<feature type="domain" description="Methyltransferase type 11" evidence="1">
    <location>
        <begin position="68"/>
        <end position="163"/>
    </location>
</feature>
<dbReference type="SUPFAM" id="SSF53335">
    <property type="entry name" value="S-adenosyl-L-methionine-dependent methyltransferases"/>
    <property type="match status" value="1"/>
</dbReference>
<accession>A0A0F9MCQ3</accession>
<dbReference type="InterPro" id="IPR013216">
    <property type="entry name" value="Methyltransf_11"/>
</dbReference>
<dbReference type="EMBL" id="LAZR01004835">
    <property type="protein sequence ID" value="KKN05165.1"/>
    <property type="molecule type" value="Genomic_DNA"/>
</dbReference>
<dbReference type="AlphaFoldDB" id="A0A0F9MCQ3"/>
<protein>
    <recommendedName>
        <fullName evidence="1">Methyltransferase type 11 domain-containing protein</fullName>
    </recommendedName>
</protein>